<dbReference type="EMBL" id="SMSI01000001">
    <property type="protein sequence ID" value="TDH37838.1"/>
    <property type="molecule type" value="Genomic_DNA"/>
</dbReference>
<reference evidence="2 3" key="1">
    <citation type="journal article" date="2013" name="Int. J. Syst. Evol. Microbiol.">
        <title>Hoeflea suaedae sp. nov., an endophytic bacterium isolated from the root of the halophyte Suaeda maritima.</title>
        <authorList>
            <person name="Chung E.J."/>
            <person name="Park J.A."/>
            <person name="Pramanik P."/>
            <person name="Bibi F."/>
            <person name="Jeon C.O."/>
            <person name="Chung Y.R."/>
        </authorList>
    </citation>
    <scope>NUCLEOTIDE SEQUENCE [LARGE SCALE GENOMIC DNA]</scope>
    <source>
        <strain evidence="2 3">YC6898</strain>
    </source>
</reference>
<accession>A0A4R5PLW9</accession>
<keyword evidence="1" id="KW-0812">Transmembrane</keyword>
<dbReference type="AlphaFoldDB" id="A0A4R5PLW9"/>
<comment type="caution">
    <text evidence="2">The sequence shown here is derived from an EMBL/GenBank/DDBJ whole genome shotgun (WGS) entry which is preliminary data.</text>
</comment>
<name>A0A4R5PLW9_9HYPH</name>
<dbReference type="RefSeq" id="WP_133282675.1">
    <property type="nucleotide sequence ID" value="NZ_SMSI01000001.1"/>
</dbReference>
<feature type="transmembrane region" description="Helical" evidence="1">
    <location>
        <begin position="320"/>
        <end position="342"/>
    </location>
</feature>
<dbReference type="Proteomes" id="UP000295131">
    <property type="component" value="Unassembled WGS sequence"/>
</dbReference>
<protein>
    <submittedName>
        <fullName evidence="2">Uncharacterized protein</fullName>
    </submittedName>
</protein>
<keyword evidence="1" id="KW-0472">Membrane</keyword>
<proteinExistence type="predicted"/>
<evidence type="ECO:0000256" key="1">
    <source>
        <dbReference type="SAM" id="Phobius"/>
    </source>
</evidence>
<gene>
    <name evidence="2" type="ORF">E2A64_01475</name>
</gene>
<dbReference type="OrthoDB" id="8364552at2"/>
<keyword evidence="1" id="KW-1133">Transmembrane helix</keyword>
<sequence length="357" mass="37884">MTAAIGFFSSPYYQVAKVALDYDEPYAIASYRLANLPKSDFEREISEAIDAAEFDDARQIVAIGEAQGHAFDPDLVARTVETPAERTIRESAQFARGFVTGDVRGVSGFAGAVSSDFMIVGDIRDILIQGPRAISGQDYDRLVLGLSLVGIATVLPSGPIDVGASVLKTAKRTGKMSARLSKTLGRTLTRLVDVEALKAAISGGSTRIVRMARKSGSARILKVSDKQGLKAADKSALVRRFDGVLRAGPAQELAEMAAATQTIAGKGGLKASVRALAHADTPADLGRIAKLSARTGDKTAGVLKLLGKGSFRLGRLLLKVVYATVWALGWFLGAVWYSLSLARTLARMSRRMATLPA</sequence>
<evidence type="ECO:0000313" key="2">
    <source>
        <dbReference type="EMBL" id="TDH37838.1"/>
    </source>
</evidence>
<organism evidence="2 3">
    <name type="scientific">Pseudohoeflea suaedae</name>
    <dbReference type="NCBI Taxonomy" id="877384"/>
    <lineage>
        <taxon>Bacteria</taxon>
        <taxon>Pseudomonadati</taxon>
        <taxon>Pseudomonadota</taxon>
        <taxon>Alphaproteobacteria</taxon>
        <taxon>Hyphomicrobiales</taxon>
        <taxon>Rhizobiaceae</taxon>
        <taxon>Pseudohoeflea</taxon>
    </lineage>
</organism>
<keyword evidence="3" id="KW-1185">Reference proteome</keyword>
<evidence type="ECO:0000313" key="3">
    <source>
        <dbReference type="Proteomes" id="UP000295131"/>
    </source>
</evidence>